<dbReference type="Gene3D" id="3.40.190.10">
    <property type="entry name" value="Periplasmic binding protein-like II"/>
    <property type="match status" value="1"/>
</dbReference>
<dbReference type="GO" id="GO:0003700">
    <property type="term" value="F:DNA-binding transcription factor activity"/>
    <property type="evidence" value="ECO:0007669"/>
    <property type="project" value="TreeGrafter"/>
</dbReference>
<sequence length="90" mass="9952">MLLSLSGRVLFEHAQQGLTILNQGVNQLPEESIEGELTITSTQAFIALWLMPRLQSFTEQYPCIQINASSSARFVDLKTINSGPKSTQLT</sequence>
<dbReference type="PANTHER" id="PTHR30537:SF5">
    <property type="entry name" value="HTH-TYPE TRANSCRIPTIONAL ACTIVATOR TTDR-RELATED"/>
    <property type="match status" value="1"/>
</dbReference>
<comment type="similarity">
    <text evidence="1">Belongs to the LysR transcriptional regulatory family.</text>
</comment>
<dbReference type="Proteomes" id="UP000076587">
    <property type="component" value="Unassembled WGS sequence"/>
</dbReference>
<evidence type="ECO:0000313" key="3">
    <source>
        <dbReference type="Proteomes" id="UP000076587"/>
    </source>
</evidence>
<dbReference type="GO" id="GO:0043565">
    <property type="term" value="F:sequence-specific DNA binding"/>
    <property type="evidence" value="ECO:0007669"/>
    <property type="project" value="TreeGrafter"/>
</dbReference>
<dbReference type="PANTHER" id="PTHR30537">
    <property type="entry name" value="HTH-TYPE TRANSCRIPTIONAL REGULATOR"/>
    <property type="match status" value="1"/>
</dbReference>
<name>A0A162AEE0_9GAMM</name>
<dbReference type="SUPFAM" id="SSF53850">
    <property type="entry name" value="Periplasmic binding protein-like II"/>
    <property type="match status" value="1"/>
</dbReference>
<dbReference type="RefSeq" id="WP_063377688.1">
    <property type="nucleotide sequence ID" value="NZ_AUXT01000172.1"/>
</dbReference>
<evidence type="ECO:0000256" key="1">
    <source>
        <dbReference type="ARBA" id="ARBA00009437"/>
    </source>
</evidence>
<dbReference type="InterPro" id="IPR058163">
    <property type="entry name" value="LysR-type_TF_proteobact-type"/>
</dbReference>
<comment type="caution">
    <text evidence="2">The sequence shown here is derived from an EMBL/GenBank/DDBJ whole genome shotgun (WGS) entry which is preliminary data.</text>
</comment>
<dbReference type="EMBL" id="AUXT01000172">
    <property type="protein sequence ID" value="KZN46118.1"/>
    <property type="molecule type" value="Genomic_DNA"/>
</dbReference>
<proteinExistence type="inferred from homology"/>
<dbReference type="GO" id="GO:0006351">
    <property type="term" value="P:DNA-templated transcription"/>
    <property type="evidence" value="ECO:0007669"/>
    <property type="project" value="TreeGrafter"/>
</dbReference>
<evidence type="ECO:0008006" key="4">
    <source>
        <dbReference type="Google" id="ProtNLM"/>
    </source>
</evidence>
<dbReference type="PATRIC" id="fig|1365253.3.peg.3147"/>
<accession>A0A162AEE0</accession>
<gene>
    <name evidence="2" type="ORF">N482_02435</name>
</gene>
<organism evidence="2 3">
    <name type="scientific">Pseudoalteromonas luteoviolacea NCIMB 1942</name>
    <dbReference type="NCBI Taxonomy" id="1365253"/>
    <lineage>
        <taxon>Bacteria</taxon>
        <taxon>Pseudomonadati</taxon>
        <taxon>Pseudomonadota</taxon>
        <taxon>Gammaproteobacteria</taxon>
        <taxon>Alteromonadales</taxon>
        <taxon>Pseudoalteromonadaceae</taxon>
        <taxon>Pseudoalteromonas</taxon>
    </lineage>
</organism>
<evidence type="ECO:0000313" key="2">
    <source>
        <dbReference type="EMBL" id="KZN46118.1"/>
    </source>
</evidence>
<protein>
    <recommendedName>
        <fullName evidence="4">LysR substrate-binding domain-containing protein</fullName>
    </recommendedName>
</protein>
<reference evidence="2 3" key="1">
    <citation type="submission" date="2013-07" db="EMBL/GenBank/DDBJ databases">
        <title>Comparative Genomic and Metabolomic Analysis of Twelve Strains of Pseudoalteromonas luteoviolacea.</title>
        <authorList>
            <person name="Vynne N.G."/>
            <person name="Mansson M."/>
            <person name="Gram L."/>
        </authorList>
    </citation>
    <scope>NUCLEOTIDE SEQUENCE [LARGE SCALE GENOMIC DNA]</scope>
    <source>
        <strain evidence="2 3">NCIMB 1942</strain>
    </source>
</reference>
<dbReference type="AlphaFoldDB" id="A0A162AEE0"/>